<evidence type="ECO:0000313" key="4">
    <source>
        <dbReference type="EnsemblPlants" id="AES96005"/>
    </source>
</evidence>
<sequence length="720" mass="84348">MNNVYEELDEAKGEIKKLKAELRGKKRSYKNLKRSHDVQVNQIQEAISKAEKLEQELLQKADEFIYADQIHECHNSNFSLVERQEQHGTNDQLKQFKPCTKECESEKSTLLDEISFLKSKLDSHIKVSQDLQHQLHMCKQLLAHEESQRKSIEVEVLDLKSKSEGLNSQKDKDIEDLRKALKIQEVYYKESKYSNEKLEQENQQLRKSLRELQESQDARASYSISMLRSNLRGLQKTHRECVKIFKARQVEWSFQLEQMSDNIDNYRYALEVKAATIEKLKKELECSQSFNIEMMLLNEEMFVMLLVLKEGISEHNELQNSQRKEHNIHKDMLEESTKCKTKMDLKEQLFEVYNALDKPNIELDDRTCEISEMEFELQMWKSFVKSLKNDLEESRVMRKALENSLLAQVDFNVRLKQKIDSLEHKLEEEENKINYLQLHLFVLEQALKERDAKASEPEQFRREFDSVVIEKCNVERTNEFEKEIPIKGKNMAKNELMKYVTSLKKEFISSLIPFNSQLMEKHAEIIQVQEVCDKITEAEALAIIEFEEKKLMIEELEDDINDMENKLKLQEENLSQLKLLACDIEMEIDAKQLKIKQLNDHLENKLRGSDVLLQKIKIENRSLLDNGARLSLERENLLSFIMGLGDKMNDCTTADTNLVHVLRSLVQSFEKECVGGMNLKNDDGLFVKENMIVHSPTGLNKPESLSDIRSPFVELDNKLQ</sequence>
<keyword evidence="1" id="KW-0175">Coiled coil</keyword>
<reference evidence="3" key="5">
    <citation type="journal article" date="2018" name="Nat. Plants">
        <title>Whole-genome landscape of Medicago truncatula symbiotic genes.</title>
        <authorList>
            <person name="Pecrix Y."/>
            <person name="Gamas P."/>
            <person name="Carrere S."/>
        </authorList>
    </citation>
    <scope>NUCLEOTIDE SEQUENCE</scope>
    <source>
        <tissue evidence="3">Leaves</tissue>
    </source>
</reference>
<evidence type="ECO:0000256" key="1">
    <source>
        <dbReference type="SAM" id="Coils"/>
    </source>
</evidence>
<dbReference type="Proteomes" id="UP000002051">
    <property type="component" value="Chromosome 5"/>
</dbReference>
<dbReference type="OMA" id="FELQIWR"/>
<evidence type="ECO:0000313" key="3">
    <source>
        <dbReference type="EMBL" id="RHN54933.1"/>
    </source>
</evidence>
<proteinExistence type="predicted"/>
<feature type="coiled-coil region" evidence="1">
    <location>
        <begin position="1"/>
        <end position="63"/>
    </location>
</feature>
<dbReference type="EMBL" id="CM001221">
    <property type="protein sequence ID" value="AES96005.1"/>
    <property type="molecule type" value="Genomic_DNA"/>
</dbReference>
<dbReference type="AlphaFoldDB" id="G7JWE4"/>
<dbReference type="PaxDb" id="3880-AES96005"/>
<dbReference type="Gramene" id="rna30035">
    <property type="protein sequence ID" value="RHN54933.1"/>
    <property type="gene ID" value="gene30035"/>
</dbReference>
<protein>
    <submittedName>
        <fullName evidence="2">Viral A-type inclusion protein, putative</fullName>
    </submittedName>
</protein>
<gene>
    <name evidence="4" type="primary">11415533</name>
    <name evidence="2" type="ordered locus">MTR_5g032080</name>
    <name evidence="3" type="ORF">MtrunA17_Chr5g0412231</name>
</gene>
<reference evidence="2 5" key="2">
    <citation type="journal article" date="2014" name="BMC Genomics">
        <title>An improved genome release (version Mt4.0) for the model legume Medicago truncatula.</title>
        <authorList>
            <person name="Tang H."/>
            <person name="Krishnakumar V."/>
            <person name="Bidwell S."/>
            <person name="Rosen B."/>
            <person name="Chan A."/>
            <person name="Zhou S."/>
            <person name="Gentzbittel L."/>
            <person name="Childs K.L."/>
            <person name="Yandell M."/>
            <person name="Gundlach H."/>
            <person name="Mayer K.F."/>
            <person name="Schwartz D.C."/>
            <person name="Town C.D."/>
        </authorList>
    </citation>
    <scope>GENOME REANNOTATION</scope>
    <source>
        <strain evidence="4 5">cv. Jemalong A17</strain>
    </source>
</reference>
<evidence type="ECO:0000313" key="2">
    <source>
        <dbReference type="EMBL" id="AES96005.1"/>
    </source>
</evidence>
<feature type="coiled-coil region" evidence="1">
    <location>
        <begin position="188"/>
        <end position="218"/>
    </location>
</feature>
<dbReference type="KEGG" id="mtr:11415533"/>
<reference evidence="6" key="4">
    <citation type="journal article" date="2018" name="Nat. Plants">
        <title>Whole-genome landscape of Medicago truncatula symbiotic genes.</title>
        <authorList>
            <person name="Pecrix Y."/>
            <person name="Staton S.E."/>
            <person name="Sallet E."/>
            <person name="Lelandais-Briere C."/>
            <person name="Moreau S."/>
            <person name="Carrere S."/>
            <person name="Blein T."/>
            <person name="Jardinaud M.F."/>
            <person name="Latrasse D."/>
            <person name="Zouine M."/>
            <person name="Zahm M."/>
            <person name="Kreplak J."/>
            <person name="Mayjonade B."/>
            <person name="Satge C."/>
            <person name="Perez M."/>
            <person name="Cauet S."/>
            <person name="Marande W."/>
            <person name="Chantry-Darmon C."/>
            <person name="Lopez-Roques C."/>
            <person name="Bouchez O."/>
            <person name="Berard A."/>
            <person name="Debelle F."/>
            <person name="Munos S."/>
            <person name="Bendahmane A."/>
            <person name="Berges H."/>
            <person name="Niebel A."/>
            <person name="Buitink J."/>
            <person name="Frugier F."/>
            <person name="Benhamed M."/>
            <person name="Crespi M."/>
            <person name="Gouzy J."/>
            <person name="Gamas P."/>
        </authorList>
    </citation>
    <scope>NUCLEOTIDE SEQUENCE [LARGE SCALE GENOMIC DNA]</scope>
    <source>
        <strain evidence="6">cv. Jemalong A17</strain>
    </source>
</reference>
<reference evidence="2 5" key="1">
    <citation type="journal article" date="2011" name="Nature">
        <title>The Medicago genome provides insight into the evolution of rhizobial symbioses.</title>
        <authorList>
            <person name="Young N.D."/>
            <person name="Debelle F."/>
            <person name="Oldroyd G.E."/>
            <person name="Geurts R."/>
            <person name="Cannon S.B."/>
            <person name="Udvardi M.K."/>
            <person name="Benedito V.A."/>
            <person name="Mayer K.F."/>
            <person name="Gouzy J."/>
            <person name="Schoof H."/>
            <person name="Van de Peer Y."/>
            <person name="Proost S."/>
            <person name="Cook D.R."/>
            <person name="Meyers B.C."/>
            <person name="Spannagl M."/>
            <person name="Cheung F."/>
            <person name="De Mita S."/>
            <person name="Krishnakumar V."/>
            <person name="Gundlach H."/>
            <person name="Zhou S."/>
            <person name="Mudge J."/>
            <person name="Bharti A.K."/>
            <person name="Murray J.D."/>
            <person name="Naoumkina M.A."/>
            <person name="Rosen B."/>
            <person name="Silverstein K.A."/>
            <person name="Tang H."/>
            <person name="Rombauts S."/>
            <person name="Zhao P.X."/>
            <person name="Zhou P."/>
            <person name="Barbe V."/>
            <person name="Bardou P."/>
            <person name="Bechner M."/>
            <person name="Bellec A."/>
            <person name="Berger A."/>
            <person name="Berges H."/>
            <person name="Bidwell S."/>
            <person name="Bisseling T."/>
            <person name="Choisne N."/>
            <person name="Couloux A."/>
            <person name="Denny R."/>
            <person name="Deshpande S."/>
            <person name="Dai X."/>
            <person name="Doyle J.J."/>
            <person name="Dudez A.M."/>
            <person name="Farmer A.D."/>
            <person name="Fouteau S."/>
            <person name="Franken C."/>
            <person name="Gibelin C."/>
            <person name="Gish J."/>
            <person name="Goldstein S."/>
            <person name="Gonzalez A.J."/>
            <person name="Green P.J."/>
            <person name="Hallab A."/>
            <person name="Hartog M."/>
            <person name="Hua A."/>
            <person name="Humphray S.J."/>
            <person name="Jeong D.H."/>
            <person name="Jing Y."/>
            <person name="Jocker A."/>
            <person name="Kenton S.M."/>
            <person name="Kim D.J."/>
            <person name="Klee K."/>
            <person name="Lai H."/>
            <person name="Lang C."/>
            <person name="Lin S."/>
            <person name="Macmil S.L."/>
            <person name="Magdelenat G."/>
            <person name="Matthews L."/>
            <person name="McCorrison J."/>
            <person name="Monaghan E.L."/>
            <person name="Mun J.H."/>
            <person name="Najar F.Z."/>
            <person name="Nicholson C."/>
            <person name="Noirot C."/>
            <person name="O'Bleness M."/>
            <person name="Paule C.R."/>
            <person name="Poulain J."/>
            <person name="Prion F."/>
            <person name="Qin B."/>
            <person name="Qu C."/>
            <person name="Retzel E.F."/>
            <person name="Riddle C."/>
            <person name="Sallet E."/>
            <person name="Samain S."/>
            <person name="Samson N."/>
            <person name="Sanders I."/>
            <person name="Saurat O."/>
            <person name="Scarpelli C."/>
            <person name="Schiex T."/>
            <person name="Segurens B."/>
            <person name="Severin A.J."/>
            <person name="Sherrier D.J."/>
            <person name="Shi R."/>
            <person name="Sims S."/>
            <person name="Singer S.R."/>
            <person name="Sinharoy S."/>
            <person name="Sterck L."/>
            <person name="Viollet A."/>
            <person name="Wang B.B."/>
            <person name="Wang K."/>
            <person name="Wang M."/>
            <person name="Wang X."/>
            <person name="Warfsmann J."/>
            <person name="Weissenbach J."/>
            <person name="White D.D."/>
            <person name="White J.D."/>
            <person name="Wiley G.B."/>
            <person name="Wincker P."/>
            <person name="Xing Y."/>
            <person name="Yang L."/>
            <person name="Yao Z."/>
            <person name="Ying F."/>
            <person name="Zhai J."/>
            <person name="Zhou L."/>
            <person name="Zuber A."/>
            <person name="Denarie J."/>
            <person name="Dixon R.A."/>
            <person name="May G.D."/>
            <person name="Schwartz D.C."/>
            <person name="Rogers J."/>
            <person name="Quetier F."/>
            <person name="Town C.D."/>
            <person name="Roe B.A."/>
        </authorList>
    </citation>
    <scope>NUCLEOTIDE SEQUENCE [LARGE SCALE GENOMIC DNA]</scope>
    <source>
        <strain evidence="2">A17</strain>
        <strain evidence="4 5">cv. Jemalong A17</strain>
    </source>
</reference>
<dbReference type="EMBL" id="PSQE01000005">
    <property type="protein sequence ID" value="RHN54933.1"/>
    <property type="molecule type" value="Genomic_DNA"/>
</dbReference>
<feature type="coiled-coil region" evidence="1">
    <location>
        <begin position="546"/>
        <end position="580"/>
    </location>
</feature>
<reference evidence="4" key="3">
    <citation type="submission" date="2015-04" db="UniProtKB">
        <authorList>
            <consortium name="EnsemblPlants"/>
        </authorList>
    </citation>
    <scope>IDENTIFICATION</scope>
    <source>
        <strain evidence="4">cv. Jemalong A17</strain>
    </source>
</reference>
<keyword evidence="5" id="KW-1185">Reference proteome</keyword>
<dbReference type="EnsemblPlants" id="AES96005">
    <property type="protein sequence ID" value="AES96005"/>
    <property type="gene ID" value="MTR_5g032080"/>
</dbReference>
<feature type="coiled-coil region" evidence="1">
    <location>
        <begin position="384"/>
        <end position="439"/>
    </location>
</feature>
<evidence type="ECO:0000313" key="6">
    <source>
        <dbReference type="Proteomes" id="UP000265566"/>
    </source>
</evidence>
<dbReference type="STRING" id="3880.G7JWE4"/>
<dbReference type="eggNOG" id="ENOG502QQVI">
    <property type="taxonomic scope" value="Eukaryota"/>
</dbReference>
<dbReference type="Proteomes" id="UP000265566">
    <property type="component" value="Chromosome 5"/>
</dbReference>
<dbReference type="PANTHER" id="PTHR45287:SF2">
    <property type="entry name" value="A-TYPE INCLUSION PROTEIN, PUTATIVE-RELATED"/>
    <property type="match status" value="1"/>
</dbReference>
<accession>G7JWE4</accession>
<dbReference type="HOGENOM" id="CLU_005916_0_0_1"/>
<evidence type="ECO:0000313" key="5">
    <source>
        <dbReference type="Proteomes" id="UP000002051"/>
    </source>
</evidence>
<name>G7JWE4_MEDTR</name>
<dbReference type="PANTHER" id="PTHR45287">
    <property type="entry name" value="OS03G0691500 PROTEIN"/>
    <property type="match status" value="1"/>
</dbReference>
<organism evidence="2 5">
    <name type="scientific">Medicago truncatula</name>
    <name type="common">Barrel medic</name>
    <name type="synonym">Medicago tribuloides</name>
    <dbReference type="NCBI Taxonomy" id="3880"/>
    <lineage>
        <taxon>Eukaryota</taxon>
        <taxon>Viridiplantae</taxon>
        <taxon>Streptophyta</taxon>
        <taxon>Embryophyta</taxon>
        <taxon>Tracheophyta</taxon>
        <taxon>Spermatophyta</taxon>
        <taxon>Magnoliopsida</taxon>
        <taxon>eudicotyledons</taxon>
        <taxon>Gunneridae</taxon>
        <taxon>Pentapetalae</taxon>
        <taxon>rosids</taxon>
        <taxon>fabids</taxon>
        <taxon>Fabales</taxon>
        <taxon>Fabaceae</taxon>
        <taxon>Papilionoideae</taxon>
        <taxon>50 kb inversion clade</taxon>
        <taxon>NPAAA clade</taxon>
        <taxon>Hologalegina</taxon>
        <taxon>IRL clade</taxon>
        <taxon>Trifolieae</taxon>
        <taxon>Medicago</taxon>
    </lineage>
</organism>
<dbReference type="InterPro" id="IPR040262">
    <property type="entry name" value="At4g38062-like"/>
</dbReference>
<dbReference type="OrthoDB" id="685795at2759"/>